<dbReference type="Gene3D" id="1.10.150.130">
    <property type="match status" value="1"/>
</dbReference>
<comment type="caution">
    <text evidence="5">The sequence shown here is derived from an EMBL/GenBank/DDBJ whole genome shotgun (WGS) entry which is preliminary data.</text>
</comment>
<dbReference type="InterPro" id="IPR013762">
    <property type="entry name" value="Integrase-like_cat_sf"/>
</dbReference>
<dbReference type="Pfam" id="PF00589">
    <property type="entry name" value="Phage_integrase"/>
    <property type="match status" value="1"/>
</dbReference>
<evidence type="ECO:0000313" key="5">
    <source>
        <dbReference type="EMBL" id="OZM72923.1"/>
    </source>
</evidence>
<dbReference type="GO" id="GO:0003677">
    <property type="term" value="F:DNA binding"/>
    <property type="evidence" value="ECO:0007669"/>
    <property type="project" value="UniProtKB-KW"/>
</dbReference>
<dbReference type="InterPro" id="IPR011010">
    <property type="entry name" value="DNA_brk_join_enz"/>
</dbReference>
<gene>
    <name evidence="5" type="ORF">CFN78_11720</name>
</gene>
<proteinExistence type="predicted"/>
<evidence type="ECO:0000259" key="4">
    <source>
        <dbReference type="PROSITE" id="PS51898"/>
    </source>
</evidence>
<feature type="region of interest" description="Disordered" evidence="3">
    <location>
        <begin position="1"/>
        <end position="26"/>
    </location>
</feature>
<accession>A0A263D381</accession>
<dbReference type="InterPro" id="IPR002104">
    <property type="entry name" value="Integrase_catalytic"/>
</dbReference>
<dbReference type="PROSITE" id="PS51898">
    <property type="entry name" value="TYR_RECOMBINASE"/>
    <property type="match status" value="1"/>
</dbReference>
<dbReference type="PANTHER" id="PTHR30349:SF81">
    <property type="entry name" value="TYROSINE RECOMBINASE XERC"/>
    <property type="match status" value="1"/>
</dbReference>
<dbReference type="Gene3D" id="1.10.443.10">
    <property type="entry name" value="Intergrase catalytic core"/>
    <property type="match status" value="1"/>
</dbReference>
<dbReference type="OrthoDB" id="3698359at2"/>
<keyword evidence="1" id="KW-0238">DNA-binding</keyword>
<organism evidence="5 6">
    <name type="scientific">Amycolatopsis antarctica</name>
    <dbReference type="NCBI Taxonomy" id="1854586"/>
    <lineage>
        <taxon>Bacteria</taxon>
        <taxon>Bacillati</taxon>
        <taxon>Actinomycetota</taxon>
        <taxon>Actinomycetes</taxon>
        <taxon>Pseudonocardiales</taxon>
        <taxon>Pseudonocardiaceae</taxon>
        <taxon>Amycolatopsis</taxon>
    </lineage>
</organism>
<dbReference type="EMBL" id="NKYE01000006">
    <property type="protein sequence ID" value="OZM72923.1"/>
    <property type="molecule type" value="Genomic_DNA"/>
</dbReference>
<reference evidence="5 6" key="1">
    <citation type="submission" date="2017-07" db="EMBL/GenBank/DDBJ databases">
        <title>Amycolatopsis antarcticus sp. nov., isolated from the surface of an Antarcticus brown macroalga.</title>
        <authorList>
            <person name="Wang J."/>
            <person name="Leiva S."/>
            <person name="Huang J."/>
            <person name="Huang Y."/>
        </authorList>
    </citation>
    <scope>NUCLEOTIDE SEQUENCE [LARGE SCALE GENOMIC DNA]</scope>
    <source>
        <strain evidence="5 6">AU-G6</strain>
    </source>
</reference>
<dbReference type="InterPro" id="IPR010998">
    <property type="entry name" value="Integrase_recombinase_N"/>
</dbReference>
<keyword evidence="6" id="KW-1185">Reference proteome</keyword>
<name>A0A263D381_9PSEU</name>
<feature type="domain" description="Tyr recombinase" evidence="4">
    <location>
        <begin position="199"/>
        <end position="405"/>
    </location>
</feature>
<evidence type="ECO:0000256" key="2">
    <source>
        <dbReference type="ARBA" id="ARBA00023172"/>
    </source>
</evidence>
<evidence type="ECO:0000313" key="6">
    <source>
        <dbReference type="Proteomes" id="UP000242444"/>
    </source>
</evidence>
<keyword evidence="2" id="KW-0233">DNA recombination</keyword>
<dbReference type="SUPFAM" id="SSF56349">
    <property type="entry name" value="DNA breaking-rejoining enzymes"/>
    <property type="match status" value="1"/>
</dbReference>
<dbReference type="PANTHER" id="PTHR30349">
    <property type="entry name" value="PHAGE INTEGRASE-RELATED"/>
    <property type="match status" value="1"/>
</dbReference>
<feature type="compositionally biased region" description="Polar residues" evidence="3">
    <location>
        <begin position="1"/>
        <end position="11"/>
    </location>
</feature>
<dbReference type="InterPro" id="IPR050090">
    <property type="entry name" value="Tyrosine_recombinase_XerCD"/>
</dbReference>
<protein>
    <submittedName>
        <fullName evidence="5">Integrase</fullName>
    </submittedName>
</protein>
<evidence type="ECO:0000256" key="1">
    <source>
        <dbReference type="ARBA" id="ARBA00023125"/>
    </source>
</evidence>
<evidence type="ECO:0000256" key="3">
    <source>
        <dbReference type="SAM" id="MobiDB-lite"/>
    </source>
</evidence>
<dbReference type="InParanoid" id="A0A263D381"/>
<sequence>MAERGTLTTPPKTGHPRAVPQEEPWPGVTDPARLLAEIASWLRGYGNHGTRRTYAEGLGLPTGATGLRDWLEAPDTTGPWAAAVGEYAATLGLAGNVARHGTDRSTPRPPPGTPGRLRGLHWFRWCAERGTDPLTARSDDVKRWLDALDDADAAIATRDRFLGTLKALYGHLADAGLVAANPAALNRRRLGLRTSGHTSSTVTLTTAQVRALYDTAAHRRRGVSLLAARRTQAIVGLFTLGLRVSELCALDRADTHVTRGRRALRVTGKGDKPRIVYLSDPAESALTAYLRERDATTGSASVAITPAGRRAAGTGPLIANLRGGRSDRTGVWDTLRRLARAAGDPLADVADRMHPHALRHFYVTTAVEAGAQVVHVQADVGHTSVDTTEQVYNSAARDPSRSAVDLVADAFLPPPSAG</sequence>
<dbReference type="Proteomes" id="UP000242444">
    <property type="component" value="Unassembled WGS sequence"/>
</dbReference>
<dbReference type="AlphaFoldDB" id="A0A263D381"/>
<dbReference type="GO" id="GO:0015074">
    <property type="term" value="P:DNA integration"/>
    <property type="evidence" value="ECO:0007669"/>
    <property type="project" value="InterPro"/>
</dbReference>
<dbReference type="GO" id="GO:0006310">
    <property type="term" value="P:DNA recombination"/>
    <property type="evidence" value="ECO:0007669"/>
    <property type="project" value="UniProtKB-KW"/>
</dbReference>